<feature type="domain" description="Glutamyl/glutaminyl-tRNA synthetase class Ib catalytic" evidence="9">
    <location>
        <begin position="2"/>
        <end position="313"/>
    </location>
</feature>
<evidence type="ECO:0000256" key="3">
    <source>
        <dbReference type="ARBA" id="ARBA00022741"/>
    </source>
</evidence>
<dbReference type="NCBIfam" id="NF004314">
    <property type="entry name" value="PRK05710.1-3"/>
    <property type="match status" value="1"/>
</dbReference>
<feature type="binding site" evidence="7">
    <location>
        <position position="251"/>
    </location>
    <ligand>
        <name>ATP</name>
        <dbReference type="ChEBI" id="CHEBI:30616"/>
    </ligand>
</feature>
<feature type="binding site" evidence="7">
    <location>
        <position position="107"/>
    </location>
    <ligand>
        <name>Zn(2+)</name>
        <dbReference type="ChEBI" id="CHEBI:29105"/>
    </ligand>
</feature>
<dbReference type="EMBL" id="JAQAGZ010000019">
    <property type="protein sequence ID" value="MCZ8515724.1"/>
    <property type="molecule type" value="Genomic_DNA"/>
</dbReference>
<dbReference type="InterPro" id="IPR049940">
    <property type="entry name" value="GluQ/Sye"/>
</dbReference>
<evidence type="ECO:0000313" key="10">
    <source>
        <dbReference type="EMBL" id="MCZ8515724.1"/>
    </source>
</evidence>
<feature type="binding site" evidence="7">
    <location>
        <position position="192"/>
    </location>
    <ligand>
        <name>L-glutamate</name>
        <dbReference type="ChEBI" id="CHEBI:29985"/>
    </ligand>
</feature>
<feature type="binding site" evidence="7">
    <location>
        <position position="41"/>
    </location>
    <ligand>
        <name>L-glutamate</name>
        <dbReference type="ChEBI" id="CHEBI:29985"/>
    </ligand>
</feature>
<keyword evidence="1 7" id="KW-0436">Ligase</keyword>
<comment type="caution">
    <text evidence="10">The sequence shown here is derived from an EMBL/GenBank/DDBJ whole genome shotgun (WGS) entry which is preliminary data.</text>
</comment>
<dbReference type="NCBIfam" id="TIGR03838">
    <property type="entry name" value="queuosine_YadB"/>
    <property type="match status" value="1"/>
</dbReference>
<name>A0ABT4QFR0_9BACL</name>
<dbReference type="InterPro" id="IPR022380">
    <property type="entry name" value="Glu-Q_tRNA(Asp)_Synthase"/>
</dbReference>
<keyword evidence="11" id="KW-1185">Reference proteome</keyword>
<feature type="short sequence motif" description="'KMSKS' region" evidence="7">
    <location>
        <begin position="248"/>
        <end position="252"/>
    </location>
</feature>
<dbReference type="Pfam" id="PF00749">
    <property type="entry name" value="tRNA-synt_1c"/>
    <property type="match status" value="1"/>
</dbReference>
<comment type="function">
    <text evidence="7">Catalyzes the tRNA-independent activation of glutamate in presence of ATP and the subsequent transfer of glutamate onto a tRNA(Asp). Glutamate is transferred on the 2-amino-5-(4,5-dihydroxy-2-cyclopenten-1-yl) moiety of the queuosine in the wobble position of the QUC anticodon.</text>
</comment>
<dbReference type="SUPFAM" id="SSF52374">
    <property type="entry name" value="Nucleotidylyl transferase"/>
    <property type="match status" value="1"/>
</dbReference>
<feature type="binding site" evidence="7">
    <location>
        <position position="105"/>
    </location>
    <ligand>
        <name>Zn(2+)</name>
        <dbReference type="ChEBI" id="CHEBI:29105"/>
    </ligand>
</feature>
<evidence type="ECO:0000256" key="6">
    <source>
        <dbReference type="ARBA" id="ARBA00023146"/>
    </source>
</evidence>
<organism evidence="10 11">
    <name type="scientific">Paenibacillus gyeongsangnamensis</name>
    <dbReference type="NCBI Taxonomy" id="3388067"/>
    <lineage>
        <taxon>Bacteria</taxon>
        <taxon>Bacillati</taxon>
        <taxon>Bacillota</taxon>
        <taxon>Bacilli</taxon>
        <taxon>Bacillales</taxon>
        <taxon>Paenibacillaceae</taxon>
        <taxon>Paenibacillus</taxon>
    </lineage>
</organism>
<keyword evidence="6 7" id="KW-0030">Aminoacyl-tRNA synthetase</keyword>
<protein>
    <recommendedName>
        <fullName evidence="7">Glutamyl-Q tRNA(Asp) synthetase</fullName>
        <shortName evidence="7">Glu-Q-RSs</shortName>
        <ecNumber evidence="7">6.1.1.-</ecNumber>
    </recommendedName>
</protein>
<accession>A0ABT4QFR0</accession>
<comment type="similarity">
    <text evidence="7">Belongs to the class-I aminoacyl-tRNA synthetase family. GluQ subfamily.</text>
</comment>
<gene>
    <name evidence="10" type="primary">gluQRS</name>
    <name evidence="7" type="synonym">gluQ</name>
    <name evidence="10" type="ORF">O9H85_25600</name>
</gene>
<evidence type="ECO:0000256" key="8">
    <source>
        <dbReference type="RuleBase" id="RU363037"/>
    </source>
</evidence>
<evidence type="ECO:0000259" key="9">
    <source>
        <dbReference type="Pfam" id="PF00749"/>
    </source>
</evidence>
<dbReference type="Gene3D" id="3.40.50.620">
    <property type="entry name" value="HUPs"/>
    <property type="match status" value="1"/>
</dbReference>
<feature type="binding site" evidence="7">
    <location>
        <position position="133"/>
    </location>
    <ligand>
        <name>Zn(2+)</name>
        <dbReference type="ChEBI" id="CHEBI:29105"/>
    </ligand>
</feature>
<feature type="binding site" evidence="7">
    <location>
        <begin position="5"/>
        <end position="9"/>
    </location>
    <ligand>
        <name>L-glutamate</name>
        <dbReference type="ChEBI" id="CHEBI:29985"/>
    </ligand>
</feature>
<dbReference type="PRINTS" id="PR00987">
    <property type="entry name" value="TRNASYNTHGLU"/>
</dbReference>
<reference evidence="10 11" key="1">
    <citation type="submission" date="2022-12" db="EMBL/GenBank/DDBJ databases">
        <title>Draft genome sequence of Paenibacillus sp. dW9.</title>
        <authorList>
            <person name="Choi E.-W."/>
            <person name="Kim D.-U."/>
        </authorList>
    </citation>
    <scope>NUCLEOTIDE SEQUENCE [LARGE SCALE GENOMIC DNA]</scope>
    <source>
        <strain evidence="11">dW9</strain>
    </source>
</reference>
<evidence type="ECO:0000256" key="2">
    <source>
        <dbReference type="ARBA" id="ARBA00022723"/>
    </source>
</evidence>
<feature type="short sequence motif" description="'HIGH' region" evidence="7">
    <location>
        <begin position="8"/>
        <end position="18"/>
    </location>
</feature>
<keyword evidence="4 7" id="KW-0862">Zinc</keyword>
<dbReference type="Proteomes" id="UP001527882">
    <property type="component" value="Unassembled WGS sequence"/>
</dbReference>
<dbReference type="InterPro" id="IPR020058">
    <property type="entry name" value="Glu/Gln-tRNA-synth_Ib_cat-dom"/>
</dbReference>
<keyword evidence="5 7" id="KW-0067">ATP-binding</keyword>
<feature type="binding site" evidence="7">
    <location>
        <position position="129"/>
    </location>
    <ligand>
        <name>Zn(2+)</name>
        <dbReference type="ChEBI" id="CHEBI:29105"/>
    </ligand>
</feature>
<dbReference type="EC" id="6.1.1.-" evidence="7"/>
<dbReference type="PANTHER" id="PTHR43311">
    <property type="entry name" value="GLUTAMATE--TRNA LIGASE"/>
    <property type="match status" value="1"/>
</dbReference>
<dbReference type="GO" id="GO:0016874">
    <property type="term" value="F:ligase activity"/>
    <property type="evidence" value="ECO:0007669"/>
    <property type="project" value="UniProtKB-KW"/>
</dbReference>
<dbReference type="InterPro" id="IPR014729">
    <property type="entry name" value="Rossmann-like_a/b/a_fold"/>
</dbReference>
<keyword evidence="8" id="KW-0648">Protein biosynthesis</keyword>
<evidence type="ECO:0000256" key="7">
    <source>
        <dbReference type="HAMAP-Rule" id="MF_01428"/>
    </source>
</evidence>
<evidence type="ECO:0000256" key="4">
    <source>
        <dbReference type="ARBA" id="ARBA00022833"/>
    </source>
</evidence>
<dbReference type="PANTHER" id="PTHR43311:SF1">
    <property type="entry name" value="GLUTAMYL-Q TRNA(ASP) SYNTHETASE"/>
    <property type="match status" value="1"/>
</dbReference>
<dbReference type="HAMAP" id="MF_01428">
    <property type="entry name" value="Glu_Q_tRNA_synth"/>
    <property type="match status" value="1"/>
</dbReference>
<comment type="cofactor">
    <cofactor evidence="7">
        <name>Zn(2+)</name>
        <dbReference type="ChEBI" id="CHEBI:29105"/>
    </cofactor>
    <text evidence="7">Binds 1 zinc ion per subunit.</text>
</comment>
<proteinExistence type="inferred from homology"/>
<dbReference type="RefSeq" id="WP_269884255.1">
    <property type="nucleotide sequence ID" value="NZ_JAQAGZ010000019.1"/>
</dbReference>
<dbReference type="PROSITE" id="PS00178">
    <property type="entry name" value="AA_TRNA_LIGASE_I"/>
    <property type="match status" value="1"/>
</dbReference>
<keyword evidence="2 7" id="KW-0479">Metal-binding</keyword>
<dbReference type="NCBIfam" id="NF004315">
    <property type="entry name" value="PRK05710.1-4"/>
    <property type="match status" value="1"/>
</dbReference>
<evidence type="ECO:0000256" key="1">
    <source>
        <dbReference type="ARBA" id="ARBA00022598"/>
    </source>
</evidence>
<sequence>MIRGRFAPTPSGLLHLGNAYTALLSWLQIRQAGGQFVMRMEDIDKPRSRPEYALQIMDDLRWLGIDWDEGPDVGGPYAPYTQSERLKLYEDALERLRREGRLYPCYCSRAELHSIASAPHGLSSEGPVYTGRCRKLTAQERAAREAVKAPSLRFALPNHGLSFTDGIQGPQKLPAGYGGDFVVRRADGILCYQLAVVVDDAAMGITDVLRGADLLDSTPRQLLLFEALQLQPPRYTHVPLLFGPDGERLSKRREAVTVAGIRAAGTPPEAVIGRLAYWAGLTDRPEPLKAAELISRFELSRVATSGIRVSSDSLQALFGTSPADANREEGSSPAS</sequence>
<evidence type="ECO:0000256" key="5">
    <source>
        <dbReference type="ARBA" id="ARBA00022840"/>
    </source>
</evidence>
<dbReference type="InterPro" id="IPR000924">
    <property type="entry name" value="Glu/Gln-tRNA-synth"/>
</dbReference>
<dbReference type="InterPro" id="IPR001412">
    <property type="entry name" value="aa-tRNA-synth_I_CS"/>
</dbReference>
<evidence type="ECO:0000313" key="11">
    <source>
        <dbReference type="Proteomes" id="UP001527882"/>
    </source>
</evidence>
<feature type="binding site" evidence="7">
    <location>
        <position position="210"/>
    </location>
    <ligand>
        <name>L-glutamate</name>
        <dbReference type="ChEBI" id="CHEBI:29985"/>
    </ligand>
</feature>
<keyword evidence="3 7" id="KW-0547">Nucleotide-binding</keyword>